<gene>
    <name evidence="8" type="ORF">EXIGLDRAFT_682362</name>
</gene>
<feature type="transmembrane region" description="Helical" evidence="6">
    <location>
        <begin position="238"/>
        <end position="257"/>
    </location>
</feature>
<keyword evidence="3 6" id="KW-1133">Transmembrane helix</keyword>
<evidence type="ECO:0000313" key="8">
    <source>
        <dbReference type="EMBL" id="KZV84902.1"/>
    </source>
</evidence>
<feature type="transmembrane region" description="Helical" evidence="6">
    <location>
        <begin position="278"/>
        <end position="296"/>
    </location>
</feature>
<proteinExistence type="predicted"/>
<feature type="transmembrane region" description="Helical" evidence="6">
    <location>
        <begin position="316"/>
        <end position="336"/>
    </location>
</feature>
<dbReference type="InParanoid" id="A0A165DME7"/>
<feature type="transmembrane region" description="Helical" evidence="6">
    <location>
        <begin position="98"/>
        <end position="114"/>
    </location>
</feature>
<evidence type="ECO:0000256" key="4">
    <source>
        <dbReference type="ARBA" id="ARBA00023136"/>
    </source>
</evidence>
<name>A0A165DME7_EXIGL</name>
<feature type="region of interest" description="Disordered" evidence="5">
    <location>
        <begin position="1"/>
        <end position="72"/>
    </location>
</feature>
<dbReference type="PANTHER" id="PTHR11132">
    <property type="entry name" value="SOLUTE CARRIER FAMILY 35"/>
    <property type="match status" value="1"/>
</dbReference>
<evidence type="ECO:0000256" key="2">
    <source>
        <dbReference type="ARBA" id="ARBA00022692"/>
    </source>
</evidence>
<dbReference type="OrthoDB" id="10261634at2759"/>
<sequence>MLAIDTNHSPVVRQHPHHKWLQPVDESEKPRSSLRPQTPSPRASRQSSPVPFADDAPAYTPPRSPASRPPPPYSAAVSPRVYSAHPARTAHAFFQSQPFWLALYFMFNLSLTLYNKMVLVKFPFPWTLTALHALCGTIGGYVLLEQGYYVPARTTSRDNWQLLLFSVLYTVNIAVSNVSLQLVTVPFHQVVRASAPLFTIGLSVALLGTRLNSQKIMTLLPVIAGVGFATYGDYYFTSWGLFLTLLGTLLASLKTVITSILQTPRAGSRGIKLHPLDLLLRMSPLAFIQCVLFGWYTGELERVRRFGALEMTSGKAFALLVNGIIAFGLNVVSFTANKKSGPLTMTVA</sequence>
<keyword evidence="9" id="KW-1185">Reference proteome</keyword>
<reference evidence="8 9" key="1">
    <citation type="journal article" date="2016" name="Mol. Biol. Evol.">
        <title>Comparative Genomics of Early-Diverging Mushroom-Forming Fungi Provides Insights into the Origins of Lignocellulose Decay Capabilities.</title>
        <authorList>
            <person name="Nagy L.G."/>
            <person name="Riley R."/>
            <person name="Tritt A."/>
            <person name="Adam C."/>
            <person name="Daum C."/>
            <person name="Floudas D."/>
            <person name="Sun H."/>
            <person name="Yadav J.S."/>
            <person name="Pangilinan J."/>
            <person name="Larsson K.H."/>
            <person name="Matsuura K."/>
            <person name="Barry K."/>
            <person name="Labutti K."/>
            <person name="Kuo R."/>
            <person name="Ohm R.A."/>
            <person name="Bhattacharya S.S."/>
            <person name="Shirouzu T."/>
            <person name="Yoshinaga Y."/>
            <person name="Martin F.M."/>
            <person name="Grigoriev I.V."/>
            <person name="Hibbett D.S."/>
        </authorList>
    </citation>
    <scope>NUCLEOTIDE SEQUENCE [LARGE SCALE GENOMIC DNA]</scope>
    <source>
        <strain evidence="8 9">HHB12029</strain>
    </source>
</reference>
<feature type="transmembrane region" description="Helical" evidence="6">
    <location>
        <begin position="126"/>
        <end position="150"/>
    </location>
</feature>
<evidence type="ECO:0000313" key="9">
    <source>
        <dbReference type="Proteomes" id="UP000077266"/>
    </source>
</evidence>
<evidence type="ECO:0000256" key="5">
    <source>
        <dbReference type="SAM" id="MobiDB-lite"/>
    </source>
</evidence>
<dbReference type="AlphaFoldDB" id="A0A165DME7"/>
<feature type="compositionally biased region" description="Pro residues" evidence="5">
    <location>
        <begin position="59"/>
        <end position="72"/>
    </location>
</feature>
<feature type="transmembrane region" description="Helical" evidence="6">
    <location>
        <begin position="190"/>
        <end position="209"/>
    </location>
</feature>
<dbReference type="Proteomes" id="UP000077266">
    <property type="component" value="Unassembled WGS sequence"/>
</dbReference>
<evidence type="ECO:0000256" key="6">
    <source>
        <dbReference type="SAM" id="Phobius"/>
    </source>
</evidence>
<feature type="compositionally biased region" description="Polar residues" evidence="5">
    <location>
        <begin position="34"/>
        <end position="49"/>
    </location>
</feature>
<evidence type="ECO:0000256" key="3">
    <source>
        <dbReference type="ARBA" id="ARBA00022989"/>
    </source>
</evidence>
<dbReference type="Pfam" id="PF03151">
    <property type="entry name" value="TPT"/>
    <property type="match status" value="1"/>
</dbReference>
<accession>A0A165DME7</accession>
<feature type="non-terminal residue" evidence="8">
    <location>
        <position position="348"/>
    </location>
</feature>
<comment type="subcellular location">
    <subcellularLocation>
        <location evidence="1">Membrane</location>
        <topology evidence="1">Multi-pass membrane protein</topology>
    </subcellularLocation>
</comment>
<protein>
    <recommendedName>
        <fullName evidence="7">Sugar phosphate transporter domain-containing protein</fullName>
    </recommendedName>
</protein>
<feature type="domain" description="Sugar phosphate transporter" evidence="7">
    <location>
        <begin position="101"/>
        <end position="348"/>
    </location>
</feature>
<dbReference type="InterPro" id="IPR004853">
    <property type="entry name" value="Sugar_P_trans_dom"/>
</dbReference>
<organism evidence="8 9">
    <name type="scientific">Exidia glandulosa HHB12029</name>
    <dbReference type="NCBI Taxonomy" id="1314781"/>
    <lineage>
        <taxon>Eukaryota</taxon>
        <taxon>Fungi</taxon>
        <taxon>Dikarya</taxon>
        <taxon>Basidiomycota</taxon>
        <taxon>Agaricomycotina</taxon>
        <taxon>Agaricomycetes</taxon>
        <taxon>Auriculariales</taxon>
        <taxon>Exidiaceae</taxon>
        <taxon>Exidia</taxon>
    </lineage>
</organism>
<feature type="transmembrane region" description="Helical" evidence="6">
    <location>
        <begin position="216"/>
        <end position="232"/>
    </location>
</feature>
<keyword evidence="2 6" id="KW-0812">Transmembrane</keyword>
<feature type="transmembrane region" description="Helical" evidence="6">
    <location>
        <begin position="162"/>
        <end position="184"/>
    </location>
</feature>
<dbReference type="EMBL" id="KV426207">
    <property type="protein sequence ID" value="KZV84902.1"/>
    <property type="molecule type" value="Genomic_DNA"/>
</dbReference>
<dbReference type="STRING" id="1314781.A0A165DME7"/>
<dbReference type="GO" id="GO:0016020">
    <property type="term" value="C:membrane"/>
    <property type="evidence" value="ECO:0007669"/>
    <property type="project" value="UniProtKB-SubCell"/>
</dbReference>
<evidence type="ECO:0000259" key="7">
    <source>
        <dbReference type="Pfam" id="PF03151"/>
    </source>
</evidence>
<dbReference type="InterPro" id="IPR050186">
    <property type="entry name" value="TPT_transporter"/>
</dbReference>
<keyword evidence="4 6" id="KW-0472">Membrane</keyword>
<evidence type="ECO:0000256" key="1">
    <source>
        <dbReference type="ARBA" id="ARBA00004141"/>
    </source>
</evidence>